<evidence type="ECO:0000259" key="1">
    <source>
        <dbReference type="Pfam" id="PF05368"/>
    </source>
</evidence>
<keyword evidence="3" id="KW-1185">Reference proteome</keyword>
<evidence type="ECO:0000313" key="2">
    <source>
        <dbReference type="EMBL" id="KIU13851.1"/>
    </source>
</evidence>
<dbReference type="PANTHER" id="PTHR43162">
    <property type="match status" value="1"/>
</dbReference>
<dbReference type="PATRIC" id="fig|280871.6.peg.5733"/>
<gene>
    <name evidence="2" type="ORF">TL10_27635</name>
</gene>
<dbReference type="PANTHER" id="PTHR43162:SF1">
    <property type="entry name" value="PRESTALK A DIFFERENTIATION PROTEIN A"/>
    <property type="match status" value="1"/>
</dbReference>
<feature type="domain" description="NmrA-like" evidence="1">
    <location>
        <begin position="121"/>
        <end position="241"/>
    </location>
</feature>
<dbReference type="InterPro" id="IPR051604">
    <property type="entry name" value="Ergot_Alk_Oxidoreductase"/>
</dbReference>
<dbReference type="Gene3D" id="3.90.25.10">
    <property type="entry name" value="UDP-galactose 4-epimerase, domain 1"/>
    <property type="match status" value="1"/>
</dbReference>
<evidence type="ECO:0000313" key="3">
    <source>
        <dbReference type="Proteomes" id="UP000032221"/>
    </source>
</evidence>
<dbReference type="Pfam" id="PF05368">
    <property type="entry name" value="NmrA"/>
    <property type="match status" value="1"/>
</dbReference>
<reference evidence="2 3" key="1">
    <citation type="submission" date="2015-01" db="EMBL/GenBank/DDBJ databases">
        <title>Genome sequence of Mycobacterium llatzerense and Mycobacterium immunogenum recovered from brain abscess.</title>
        <authorList>
            <person name="Greninger A.L."/>
            <person name="Langelier C."/>
            <person name="Cunningham G."/>
            <person name="Chiu C.Y."/>
            <person name="Miller S."/>
        </authorList>
    </citation>
    <scope>NUCLEOTIDE SEQUENCE [LARGE SCALE GENOMIC DNA]</scope>
    <source>
        <strain evidence="2 3">CLUC14</strain>
    </source>
</reference>
<dbReference type="InterPro" id="IPR036291">
    <property type="entry name" value="NAD(P)-bd_dom_sf"/>
</dbReference>
<dbReference type="STRING" id="280871.TL10_27635"/>
<dbReference type="Proteomes" id="UP000032221">
    <property type="component" value="Unassembled WGS sequence"/>
</dbReference>
<accession>A0A0D1LD58</accession>
<dbReference type="SUPFAM" id="SSF51735">
    <property type="entry name" value="NAD(P)-binding Rossmann-fold domains"/>
    <property type="match status" value="1"/>
</dbReference>
<comment type="caution">
    <text evidence="2">The sequence shown here is derived from an EMBL/GenBank/DDBJ whole genome shotgun (WGS) entry which is preliminary data.</text>
</comment>
<dbReference type="EMBL" id="JXST01000062">
    <property type="protein sequence ID" value="KIU13851.1"/>
    <property type="molecule type" value="Genomic_DNA"/>
</dbReference>
<sequence length="273" mass="28875">MNRVLITGATGTTGSRVAADLAERGVATRLATRTPQSTGQIQFIWEDRDTYKAALQGISAIYLIAPMGVADPVPLVQTFLDEALDQGVRRVVALSSSAVPEGTPGLGAVHHLVKTAMPEWTVLQPSWFMQNFTGDHLVARGVRDGEIVTATGDGKVAFVDAADIAAVAGCALSDDRAHNTEHLLTGPKALSYTDAAAILSQQTGRTIRHRSVSAHEAARRIAAHGIPAEFAQVLAAMDVAISAGAEDRVNDTVERVTGRPARTFTVFASEEIQ</sequence>
<protein>
    <submittedName>
        <fullName evidence="2">Oxidoreductase</fullName>
    </submittedName>
</protein>
<dbReference type="AlphaFoldDB" id="A0A0D1LD58"/>
<dbReference type="Gene3D" id="3.40.50.720">
    <property type="entry name" value="NAD(P)-binding Rossmann-like Domain"/>
    <property type="match status" value="1"/>
</dbReference>
<dbReference type="RefSeq" id="WP_043988180.1">
    <property type="nucleotide sequence ID" value="NZ_JXST01000062.1"/>
</dbReference>
<name>A0A0D1LD58_9MYCO</name>
<dbReference type="OrthoDB" id="3510772at2"/>
<proteinExistence type="predicted"/>
<dbReference type="InterPro" id="IPR008030">
    <property type="entry name" value="NmrA-like"/>
</dbReference>
<organism evidence="2 3">
    <name type="scientific">Mycolicibacterium llatzerense</name>
    <dbReference type="NCBI Taxonomy" id="280871"/>
    <lineage>
        <taxon>Bacteria</taxon>
        <taxon>Bacillati</taxon>
        <taxon>Actinomycetota</taxon>
        <taxon>Actinomycetes</taxon>
        <taxon>Mycobacteriales</taxon>
        <taxon>Mycobacteriaceae</taxon>
        <taxon>Mycolicibacterium</taxon>
    </lineage>
</organism>